<dbReference type="AlphaFoldDB" id="A0A3A4ANS6"/>
<dbReference type="GO" id="GO:0003677">
    <property type="term" value="F:DNA binding"/>
    <property type="evidence" value="ECO:0007669"/>
    <property type="project" value="UniProtKB-KW"/>
</dbReference>
<dbReference type="Proteomes" id="UP000265768">
    <property type="component" value="Unassembled WGS sequence"/>
</dbReference>
<dbReference type="PANTHER" id="PTHR38479">
    <property type="entry name" value="LMO0824 PROTEIN"/>
    <property type="match status" value="1"/>
</dbReference>
<dbReference type="OrthoDB" id="9148135at2"/>
<organism evidence="1 2">
    <name type="scientific">Bailinhaonella thermotolerans</name>
    <dbReference type="NCBI Taxonomy" id="1070861"/>
    <lineage>
        <taxon>Bacteria</taxon>
        <taxon>Bacillati</taxon>
        <taxon>Actinomycetota</taxon>
        <taxon>Actinomycetes</taxon>
        <taxon>Streptosporangiales</taxon>
        <taxon>Streptosporangiaceae</taxon>
        <taxon>Bailinhaonella</taxon>
    </lineage>
</organism>
<keyword evidence="2" id="KW-1185">Reference proteome</keyword>
<proteinExistence type="predicted"/>
<dbReference type="InterPro" id="IPR009351">
    <property type="entry name" value="AlkZ-like"/>
</dbReference>
<gene>
    <name evidence="1" type="ORF">D5H75_25200</name>
</gene>
<dbReference type="Pfam" id="PF06224">
    <property type="entry name" value="AlkZ-like"/>
    <property type="match status" value="1"/>
</dbReference>
<name>A0A3A4ANS6_9ACTN</name>
<accession>A0A3A4ANS6</accession>
<keyword evidence="1" id="KW-0238">DNA-binding</keyword>
<dbReference type="EMBL" id="QZEY01000011">
    <property type="protein sequence ID" value="RJL27260.1"/>
    <property type="molecule type" value="Genomic_DNA"/>
</dbReference>
<comment type="caution">
    <text evidence="1">The sequence shown here is derived from an EMBL/GenBank/DDBJ whole genome shotgun (WGS) entry which is preliminary data.</text>
</comment>
<reference evidence="1 2" key="1">
    <citation type="submission" date="2018-09" db="EMBL/GenBank/DDBJ databases">
        <title>YIM 75507 draft genome.</title>
        <authorList>
            <person name="Tang S."/>
            <person name="Feng Y."/>
        </authorList>
    </citation>
    <scope>NUCLEOTIDE SEQUENCE [LARGE SCALE GENOMIC DNA]</scope>
    <source>
        <strain evidence="1 2">YIM 75507</strain>
    </source>
</reference>
<protein>
    <submittedName>
        <fullName evidence="1">Winged helix DNA-binding domain-containing protein</fullName>
    </submittedName>
</protein>
<sequence>MGRQGLLDPHPGSPADVVAAMCGAHAQVMSAGEASVALRMPGASRATVQEALWERGELVKTFGPRGTVHLLPARDLAVWTGALSSVPPARSPFPEEVRLTPERAEAVLAAMADALRDAELTVDELGEAVVAGAGPWAGDLVMPAFQTMWPRWRQAVDLAAARGILCFGRNRGRKVTYTSPARLIPGFAPAAGGEKELARMFLRAYGPAMPATFAWWLGVPRAWADSVFEALAGELERVEVEGVPGWVLAGDREFPAEPPRGVRLLPYFDAYAIASRPRERLFPGRAAERALARGQAGNYPVLLVDGVVAGVWHQRRAGRRIHVTAEPLDELSPAHLKELEAQVERLGEVLAGTPELTVGPVTVGPHA</sequence>
<evidence type="ECO:0000313" key="1">
    <source>
        <dbReference type="EMBL" id="RJL27260.1"/>
    </source>
</evidence>
<evidence type="ECO:0000313" key="2">
    <source>
        <dbReference type="Proteomes" id="UP000265768"/>
    </source>
</evidence>
<dbReference type="PANTHER" id="PTHR38479:SF2">
    <property type="entry name" value="WINGED HELIX DNA-BINDING DOMAIN-CONTAINING PROTEIN"/>
    <property type="match status" value="1"/>
</dbReference>